<feature type="region of interest" description="Disordered" evidence="2">
    <location>
        <begin position="134"/>
        <end position="172"/>
    </location>
</feature>
<evidence type="ECO:0000313" key="3">
    <source>
        <dbReference type="EMBL" id="MCD7464379.1"/>
    </source>
</evidence>
<sequence>MADETSLSPSTEGNQLSDNLILDASLSSNPSSSPRGTDTQPTLSSKMHYPKAVPVNSTAISPGNDNTGGDEAGVAADSSVVAKEGTDVPQKEGSDFSTKNMFEGALTKSKEGTSNILQSEAEIIEGFITALGIREKDVGEESPSAEGSRPGSDVGNCPFIHESGKPSSQEALPVVASPKWDGTPTQPYMEIPETSAPYEIAAGTSSPPDDNEVPIHLVFKRKSRTASRITLQRSIGTQGGPATRGTVKKSLDLILEESRQNTLKRRQVTRKTVLDKGVPSYPIVDLDTATPSQPTDESPNTEKKVHRSGGVSKKGKKLVVVEKPAEGPSAPVLRSKRKHFIAKSSKGKRTANAALGGDVKEQVANIKKQKCRGTEEIECLTMLVAQKDAEIVVLKASQSSAVPGALLDLQEENALLKSDNVALKKQLKELTQQMICDQHAANERIDKLLARL</sequence>
<dbReference type="Proteomes" id="UP000823775">
    <property type="component" value="Unassembled WGS sequence"/>
</dbReference>
<evidence type="ECO:0000256" key="2">
    <source>
        <dbReference type="SAM" id="MobiDB-lite"/>
    </source>
</evidence>
<comment type="caution">
    <text evidence="3">The sequence shown here is derived from an EMBL/GenBank/DDBJ whole genome shotgun (WGS) entry which is preliminary data.</text>
</comment>
<proteinExistence type="predicted"/>
<feature type="compositionally biased region" description="Low complexity" evidence="2">
    <location>
        <begin position="25"/>
        <end position="34"/>
    </location>
</feature>
<feature type="compositionally biased region" description="Polar residues" evidence="2">
    <location>
        <begin position="55"/>
        <end position="67"/>
    </location>
</feature>
<name>A0ABS8T133_DATST</name>
<feature type="coiled-coil region" evidence="1">
    <location>
        <begin position="406"/>
        <end position="433"/>
    </location>
</feature>
<organism evidence="3 4">
    <name type="scientific">Datura stramonium</name>
    <name type="common">Jimsonweed</name>
    <name type="synonym">Common thornapple</name>
    <dbReference type="NCBI Taxonomy" id="4076"/>
    <lineage>
        <taxon>Eukaryota</taxon>
        <taxon>Viridiplantae</taxon>
        <taxon>Streptophyta</taxon>
        <taxon>Embryophyta</taxon>
        <taxon>Tracheophyta</taxon>
        <taxon>Spermatophyta</taxon>
        <taxon>Magnoliopsida</taxon>
        <taxon>eudicotyledons</taxon>
        <taxon>Gunneridae</taxon>
        <taxon>Pentapetalae</taxon>
        <taxon>asterids</taxon>
        <taxon>lamiids</taxon>
        <taxon>Solanales</taxon>
        <taxon>Solanaceae</taxon>
        <taxon>Solanoideae</taxon>
        <taxon>Datureae</taxon>
        <taxon>Datura</taxon>
    </lineage>
</organism>
<feature type="compositionally biased region" description="Polar residues" evidence="2">
    <location>
        <begin position="35"/>
        <end position="45"/>
    </location>
</feature>
<feature type="compositionally biased region" description="Polar residues" evidence="2">
    <location>
        <begin position="289"/>
        <end position="298"/>
    </location>
</feature>
<evidence type="ECO:0000313" key="4">
    <source>
        <dbReference type="Proteomes" id="UP000823775"/>
    </source>
</evidence>
<accession>A0ABS8T133</accession>
<evidence type="ECO:0000256" key="1">
    <source>
        <dbReference type="SAM" id="Coils"/>
    </source>
</evidence>
<keyword evidence="4" id="KW-1185">Reference proteome</keyword>
<keyword evidence="1" id="KW-0175">Coiled coil</keyword>
<feature type="region of interest" description="Disordered" evidence="2">
    <location>
        <begin position="1"/>
        <end position="99"/>
    </location>
</feature>
<dbReference type="EMBL" id="JACEIK010000959">
    <property type="protein sequence ID" value="MCD7464379.1"/>
    <property type="molecule type" value="Genomic_DNA"/>
</dbReference>
<feature type="compositionally biased region" description="Polar residues" evidence="2">
    <location>
        <begin position="1"/>
        <end position="18"/>
    </location>
</feature>
<feature type="region of interest" description="Disordered" evidence="2">
    <location>
        <begin position="281"/>
        <end position="315"/>
    </location>
</feature>
<reference evidence="3 4" key="1">
    <citation type="journal article" date="2021" name="BMC Genomics">
        <title>Datura genome reveals duplications of psychoactive alkaloid biosynthetic genes and high mutation rate following tissue culture.</title>
        <authorList>
            <person name="Rajewski A."/>
            <person name="Carter-House D."/>
            <person name="Stajich J."/>
            <person name="Litt A."/>
        </authorList>
    </citation>
    <scope>NUCLEOTIDE SEQUENCE [LARGE SCALE GENOMIC DNA]</scope>
    <source>
        <strain evidence="3">AR-01</strain>
    </source>
</reference>
<feature type="compositionally biased region" description="Basic and acidic residues" evidence="2">
    <location>
        <begin position="84"/>
        <end position="94"/>
    </location>
</feature>
<protein>
    <submittedName>
        <fullName evidence="3">Uncharacterized protein</fullName>
    </submittedName>
</protein>
<gene>
    <name evidence="3" type="ORF">HAX54_052607</name>
</gene>